<dbReference type="Proteomes" id="UP001148455">
    <property type="component" value="Unassembled WGS sequence"/>
</dbReference>
<protein>
    <submittedName>
        <fullName evidence="1">DUF600 family protein</fullName>
    </submittedName>
</protein>
<proteinExistence type="predicted"/>
<dbReference type="RefSeq" id="WP_269763123.1">
    <property type="nucleotide sequence ID" value="NZ_JAPZEC010000031.1"/>
</dbReference>
<dbReference type="Gene3D" id="3.30.500.20">
    <property type="entry name" value="BH3703-like domains"/>
    <property type="match status" value="1"/>
</dbReference>
<dbReference type="EMBL" id="JAPZED010000031">
    <property type="protein sequence ID" value="MCZ7695265.1"/>
    <property type="molecule type" value="Genomic_DNA"/>
</dbReference>
<organism evidence="1 2">
    <name type="scientific">Mediterraneibacter gnavus</name>
    <name type="common">Ruminococcus gnavus</name>
    <dbReference type="NCBI Taxonomy" id="33038"/>
    <lineage>
        <taxon>Bacteria</taxon>
        <taxon>Bacillati</taxon>
        <taxon>Bacillota</taxon>
        <taxon>Clostridia</taxon>
        <taxon>Lachnospirales</taxon>
        <taxon>Lachnospiraceae</taxon>
        <taxon>Mediterraneibacter</taxon>
    </lineage>
</organism>
<evidence type="ECO:0000313" key="2">
    <source>
        <dbReference type="Proteomes" id="UP001148455"/>
    </source>
</evidence>
<comment type="caution">
    <text evidence="1">The sequence shown here is derived from an EMBL/GenBank/DDBJ whole genome shotgun (WGS) entry which is preliminary data.</text>
</comment>
<gene>
    <name evidence="1" type="ORF">O8D18_14850</name>
</gene>
<sequence>MGLFGRSKKAKEENTSIHNTYNMEEELDELYNKLANKIISIIPTEWDEFHYLGEVEENKKSYSSVFYYKDSRTNEYVKSHRIPELYHIDFSYSQELTGICSILLEIYDCFLQRGQKAWDQMKLSVTSSGAFHVDFVYGQMKKSNMGQVGREVIWAYETFGLEPKEGTYMRKILDDYRSM</sequence>
<name>A0A9X3HGL8_MEDGN</name>
<dbReference type="AlphaFoldDB" id="A0A9X3HGL8"/>
<accession>A0A9X3HGL8</accession>
<evidence type="ECO:0000313" key="1">
    <source>
        <dbReference type="EMBL" id="MCZ7695265.1"/>
    </source>
</evidence>
<reference evidence="1" key="1">
    <citation type="submission" date="2022-12" db="EMBL/GenBank/DDBJ databases">
        <title>Genome of R. gnavus strain RSHDN_123.</title>
        <authorList>
            <person name="Abdugheni R."/>
        </authorList>
    </citation>
    <scope>NUCLEOTIDE SEQUENCE</scope>
    <source>
        <strain evidence="1">RSHDN_123</strain>
    </source>
</reference>
<dbReference type="InterPro" id="IPR036170">
    <property type="entry name" value="YezG-like_sf"/>
</dbReference>
<dbReference type="Pfam" id="PF04634">
    <property type="entry name" value="YezG-like"/>
    <property type="match status" value="1"/>
</dbReference>
<dbReference type="SUPFAM" id="SSF160424">
    <property type="entry name" value="BH3703-like"/>
    <property type="match status" value="1"/>
</dbReference>
<dbReference type="InterPro" id="IPR006728">
    <property type="entry name" value="YezG-like"/>
</dbReference>